<comment type="similarity">
    <text evidence="1">Belongs to the sulfatase family.</text>
</comment>
<evidence type="ECO:0000256" key="1">
    <source>
        <dbReference type="ARBA" id="ARBA00008779"/>
    </source>
</evidence>
<proteinExistence type="inferred from homology"/>
<feature type="non-terminal residue" evidence="4">
    <location>
        <position position="95"/>
    </location>
</feature>
<name>A0A382RE28_9ZZZZ</name>
<evidence type="ECO:0000259" key="3">
    <source>
        <dbReference type="Pfam" id="PF00884"/>
    </source>
</evidence>
<dbReference type="EMBL" id="UINC01120869">
    <property type="protein sequence ID" value="SVC95630.1"/>
    <property type="molecule type" value="Genomic_DNA"/>
</dbReference>
<dbReference type="Pfam" id="PF00884">
    <property type="entry name" value="Sulfatase"/>
    <property type="match status" value="1"/>
</dbReference>
<evidence type="ECO:0000313" key="4">
    <source>
        <dbReference type="EMBL" id="SVC95630.1"/>
    </source>
</evidence>
<dbReference type="SUPFAM" id="SSF53649">
    <property type="entry name" value="Alkaline phosphatase-like"/>
    <property type="match status" value="1"/>
</dbReference>
<gene>
    <name evidence="4" type="ORF">METZ01_LOCUS348484</name>
</gene>
<dbReference type="GO" id="GO:0004065">
    <property type="term" value="F:arylsulfatase activity"/>
    <property type="evidence" value="ECO:0007669"/>
    <property type="project" value="TreeGrafter"/>
</dbReference>
<accession>A0A382RE28</accession>
<dbReference type="Gene3D" id="3.40.720.10">
    <property type="entry name" value="Alkaline Phosphatase, subunit A"/>
    <property type="match status" value="1"/>
</dbReference>
<feature type="domain" description="Sulfatase N-terminal" evidence="3">
    <location>
        <begin position="22"/>
        <end position="92"/>
    </location>
</feature>
<dbReference type="AlphaFoldDB" id="A0A382RE28"/>
<dbReference type="InterPro" id="IPR050738">
    <property type="entry name" value="Sulfatase"/>
</dbReference>
<organism evidence="4">
    <name type="scientific">marine metagenome</name>
    <dbReference type="NCBI Taxonomy" id="408172"/>
    <lineage>
        <taxon>unclassified sequences</taxon>
        <taxon>metagenomes</taxon>
        <taxon>ecological metagenomes</taxon>
    </lineage>
</organism>
<dbReference type="PANTHER" id="PTHR42693:SF53">
    <property type="entry name" value="ENDO-4-O-SULFATASE"/>
    <property type="match status" value="1"/>
</dbReference>
<sequence length="95" mass="10633">MKRIPILFAFFAAFVVQAAQRPNIIFFLSDDHRWDRLSCAGHPVLKTPNIDQLAAEGARFPNMFVTTSICAASRATIFTGLYERTHGYTFGTPPI</sequence>
<reference evidence="4" key="1">
    <citation type="submission" date="2018-05" db="EMBL/GenBank/DDBJ databases">
        <authorList>
            <person name="Lanie J.A."/>
            <person name="Ng W.-L."/>
            <person name="Kazmierczak K.M."/>
            <person name="Andrzejewski T.M."/>
            <person name="Davidsen T.M."/>
            <person name="Wayne K.J."/>
            <person name="Tettelin H."/>
            <person name="Glass J.I."/>
            <person name="Rusch D."/>
            <person name="Podicherti R."/>
            <person name="Tsui H.-C.T."/>
            <person name="Winkler M.E."/>
        </authorList>
    </citation>
    <scope>NUCLEOTIDE SEQUENCE</scope>
</reference>
<protein>
    <recommendedName>
        <fullName evidence="3">Sulfatase N-terminal domain-containing protein</fullName>
    </recommendedName>
</protein>
<dbReference type="InterPro" id="IPR017850">
    <property type="entry name" value="Alkaline_phosphatase_core_sf"/>
</dbReference>
<evidence type="ECO:0000256" key="2">
    <source>
        <dbReference type="ARBA" id="ARBA00022801"/>
    </source>
</evidence>
<dbReference type="InterPro" id="IPR000917">
    <property type="entry name" value="Sulfatase_N"/>
</dbReference>
<dbReference type="PANTHER" id="PTHR42693">
    <property type="entry name" value="ARYLSULFATASE FAMILY MEMBER"/>
    <property type="match status" value="1"/>
</dbReference>
<keyword evidence="2" id="KW-0378">Hydrolase</keyword>